<keyword evidence="2" id="KW-1015">Disulfide bond</keyword>
<sequence>MPAPREINSQSEFDSAMSSAGSSLVVVDFTASWCGPCKAIAPTFASLASSHPTVLFLKVDVDRNRSISQAYNISAMPTFLFFKNKSIIDKIRGADPSKLTELVRKHDTGKGPSGGFPGGGQTIGGAAAAASTGPSAGIQLPNSLEGVATENLLPLLVLVAYLIYVFWPN</sequence>
<dbReference type="CDD" id="cd02947">
    <property type="entry name" value="TRX_family"/>
    <property type="match status" value="1"/>
</dbReference>
<dbReference type="PRINTS" id="PR00421">
    <property type="entry name" value="THIOREDOXIN"/>
</dbReference>
<evidence type="ECO:0000256" key="2">
    <source>
        <dbReference type="ARBA" id="ARBA00023157"/>
    </source>
</evidence>
<proteinExistence type="predicted"/>
<dbReference type="InterPro" id="IPR017937">
    <property type="entry name" value="Thioredoxin_CS"/>
</dbReference>
<keyword evidence="5" id="KW-1185">Reference proteome</keyword>
<evidence type="ECO:0000259" key="3">
    <source>
        <dbReference type="PROSITE" id="PS51352"/>
    </source>
</evidence>
<dbReference type="PROSITE" id="PS51352">
    <property type="entry name" value="THIOREDOXIN_2"/>
    <property type="match status" value="1"/>
</dbReference>
<feature type="domain" description="Thioredoxin" evidence="3">
    <location>
        <begin position="1"/>
        <end position="108"/>
    </location>
</feature>
<dbReference type="Pfam" id="PF00085">
    <property type="entry name" value="Thioredoxin"/>
    <property type="match status" value="1"/>
</dbReference>
<gene>
    <name evidence="4" type="ORF">IE81DRAFT_322225</name>
</gene>
<dbReference type="Proteomes" id="UP000245783">
    <property type="component" value="Unassembled WGS sequence"/>
</dbReference>
<dbReference type="SUPFAM" id="SSF52833">
    <property type="entry name" value="Thioredoxin-like"/>
    <property type="match status" value="1"/>
</dbReference>
<organism evidence="4 5">
    <name type="scientific">Ceraceosorus guamensis</name>
    <dbReference type="NCBI Taxonomy" id="1522189"/>
    <lineage>
        <taxon>Eukaryota</taxon>
        <taxon>Fungi</taxon>
        <taxon>Dikarya</taxon>
        <taxon>Basidiomycota</taxon>
        <taxon>Ustilaginomycotina</taxon>
        <taxon>Exobasidiomycetes</taxon>
        <taxon>Ceraceosorales</taxon>
        <taxon>Ceraceosoraceae</taxon>
        <taxon>Ceraceosorus</taxon>
    </lineage>
</organism>
<dbReference type="PANTHER" id="PTHR46115">
    <property type="entry name" value="THIOREDOXIN-LIKE PROTEIN 1"/>
    <property type="match status" value="1"/>
</dbReference>
<dbReference type="AlphaFoldDB" id="A0A316W151"/>
<protein>
    <recommendedName>
        <fullName evidence="1">Thioredoxin</fullName>
    </recommendedName>
</protein>
<dbReference type="STRING" id="1522189.A0A316W151"/>
<dbReference type="RefSeq" id="XP_025370736.1">
    <property type="nucleotide sequence ID" value="XM_025513566.1"/>
</dbReference>
<dbReference type="InParanoid" id="A0A316W151"/>
<dbReference type="InterPro" id="IPR013766">
    <property type="entry name" value="Thioredoxin_domain"/>
</dbReference>
<dbReference type="EMBL" id="KZ819368">
    <property type="protein sequence ID" value="PWN43576.1"/>
    <property type="molecule type" value="Genomic_DNA"/>
</dbReference>
<dbReference type="OrthoDB" id="10263751at2759"/>
<accession>A0A316W151</accession>
<evidence type="ECO:0000256" key="1">
    <source>
        <dbReference type="ARBA" id="ARBA00020570"/>
    </source>
</evidence>
<dbReference type="GeneID" id="37035436"/>
<evidence type="ECO:0000313" key="4">
    <source>
        <dbReference type="EMBL" id="PWN43576.1"/>
    </source>
</evidence>
<dbReference type="Gene3D" id="3.40.30.10">
    <property type="entry name" value="Glutaredoxin"/>
    <property type="match status" value="1"/>
</dbReference>
<dbReference type="FunFam" id="3.40.30.10:FF:000245">
    <property type="entry name" value="Thioredoxin"/>
    <property type="match status" value="1"/>
</dbReference>
<reference evidence="4 5" key="1">
    <citation type="journal article" date="2018" name="Mol. Biol. Evol.">
        <title>Broad Genomic Sampling Reveals a Smut Pathogenic Ancestry of the Fungal Clade Ustilaginomycotina.</title>
        <authorList>
            <person name="Kijpornyongpan T."/>
            <person name="Mondo S.J."/>
            <person name="Barry K."/>
            <person name="Sandor L."/>
            <person name="Lee J."/>
            <person name="Lipzen A."/>
            <person name="Pangilinan J."/>
            <person name="LaButti K."/>
            <person name="Hainaut M."/>
            <person name="Henrissat B."/>
            <person name="Grigoriev I.V."/>
            <person name="Spatafora J.W."/>
            <person name="Aime M.C."/>
        </authorList>
    </citation>
    <scope>NUCLEOTIDE SEQUENCE [LARGE SCALE GENOMIC DNA]</scope>
    <source>
        <strain evidence="4 5">MCA 4658</strain>
    </source>
</reference>
<evidence type="ECO:0000313" key="5">
    <source>
        <dbReference type="Proteomes" id="UP000245783"/>
    </source>
</evidence>
<dbReference type="PROSITE" id="PS00194">
    <property type="entry name" value="THIOREDOXIN_1"/>
    <property type="match status" value="1"/>
</dbReference>
<name>A0A316W151_9BASI</name>
<dbReference type="InterPro" id="IPR036249">
    <property type="entry name" value="Thioredoxin-like_sf"/>
</dbReference>